<gene>
    <name evidence="1" type="ORF">AADC60_07970</name>
</gene>
<sequence length="197" mass="22552">MGIDKFSIYVQAVKILMEKELLELIWYKQVGRVRASKKIDEELLVISELLESSEPLEREELFKVANDVMSITRNVALGLKQENETEEFELVSKEIINPDMISKVNIHLTSKFDVLQNIDTEIFTKRSEEDPLQVITHSAGLTLYTTDGFEDDIVSQQTIELSINQIENLISQLSKTVDSLKLLNTKEVKNYDLSSVE</sequence>
<dbReference type="EMBL" id="CP151651">
    <property type="protein sequence ID" value="WZP09050.1"/>
    <property type="molecule type" value="Genomic_DNA"/>
</dbReference>
<evidence type="ECO:0000313" key="1">
    <source>
        <dbReference type="EMBL" id="WZP09050.1"/>
    </source>
</evidence>
<keyword evidence="2" id="KW-1185">Reference proteome</keyword>
<proteinExistence type="predicted"/>
<dbReference type="RefSeq" id="WP_342026013.1">
    <property type="nucleotide sequence ID" value="NZ_CP151651.1"/>
</dbReference>
<organism evidence="1 2">
    <name type="scientific">Cytobacillus pseudoceanisediminis</name>
    <dbReference type="NCBI Taxonomy" id="3051614"/>
    <lineage>
        <taxon>Bacteria</taxon>
        <taxon>Bacillati</taxon>
        <taxon>Bacillota</taxon>
        <taxon>Bacilli</taxon>
        <taxon>Bacillales</taxon>
        <taxon>Bacillaceae</taxon>
        <taxon>Cytobacillus</taxon>
    </lineage>
</organism>
<dbReference type="Proteomes" id="UP001472074">
    <property type="component" value="Chromosome"/>
</dbReference>
<accession>A0ABZ2ZLQ2</accession>
<protein>
    <submittedName>
        <fullName evidence="1">Uncharacterized protein</fullName>
    </submittedName>
</protein>
<name>A0ABZ2ZLQ2_9BACI</name>
<evidence type="ECO:0000313" key="2">
    <source>
        <dbReference type="Proteomes" id="UP001472074"/>
    </source>
</evidence>
<reference evidence="1 2" key="1">
    <citation type="submission" date="2024-04" db="EMBL/GenBank/DDBJ databases">
        <title>Screening of coral probiotics and analysis of their probiotic properties.</title>
        <authorList>
            <person name="Wang S."/>
        </authorList>
    </citation>
    <scope>NUCLEOTIDE SEQUENCE [LARGE SCALE GENOMIC DNA]</scope>
    <source>
        <strain evidence="1 2">GXU-Z9</strain>
    </source>
</reference>